<proteinExistence type="inferred from homology"/>
<keyword evidence="9" id="KW-1185">Reference proteome</keyword>
<dbReference type="EMBL" id="OX451741">
    <property type="protein sequence ID" value="CAI8617849.1"/>
    <property type="molecule type" value="Genomic_DNA"/>
</dbReference>
<dbReference type="SUPFAM" id="SSF103481">
    <property type="entry name" value="Multidrug resistance efflux transporter EmrE"/>
    <property type="match status" value="2"/>
</dbReference>
<dbReference type="Pfam" id="PF00892">
    <property type="entry name" value="EamA"/>
    <property type="match status" value="2"/>
</dbReference>
<keyword evidence="4 6" id="KW-1133">Transmembrane helix</keyword>
<dbReference type="Proteomes" id="UP001157006">
    <property type="component" value="Chromosome 6"/>
</dbReference>
<dbReference type="AlphaFoldDB" id="A0AAV1B5B7"/>
<reference evidence="8 9" key="1">
    <citation type="submission" date="2023-01" db="EMBL/GenBank/DDBJ databases">
        <authorList>
            <person name="Kreplak J."/>
        </authorList>
    </citation>
    <scope>NUCLEOTIDE SEQUENCE [LARGE SCALE GENOMIC DNA]</scope>
</reference>
<feature type="transmembrane region" description="Helical" evidence="6">
    <location>
        <begin position="12"/>
        <end position="33"/>
    </location>
</feature>
<feature type="transmembrane region" description="Helical" evidence="6">
    <location>
        <begin position="260"/>
        <end position="279"/>
    </location>
</feature>
<comment type="subcellular location">
    <subcellularLocation>
        <location evidence="1 6">Membrane</location>
        <topology evidence="1 6">Multi-pass membrane protein</topology>
    </subcellularLocation>
</comment>
<dbReference type="InterPro" id="IPR030184">
    <property type="entry name" value="WAT1-related"/>
</dbReference>
<feature type="transmembrane region" description="Helical" evidence="6">
    <location>
        <begin position="74"/>
        <end position="98"/>
    </location>
</feature>
<evidence type="ECO:0000256" key="6">
    <source>
        <dbReference type="RuleBase" id="RU363077"/>
    </source>
</evidence>
<feature type="transmembrane region" description="Helical" evidence="6">
    <location>
        <begin position="311"/>
        <end position="329"/>
    </location>
</feature>
<evidence type="ECO:0000313" key="9">
    <source>
        <dbReference type="Proteomes" id="UP001157006"/>
    </source>
</evidence>
<evidence type="ECO:0000256" key="3">
    <source>
        <dbReference type="ARBA" id="ARBA00022692"/>
    </source>
</evidence>
<feature type="transmembrane region" description="Helical" evidence="6">
    <location>
        <begin position="190"/>
        <end position="208"/>
    </location>
</feature>
<dbReference type="InterPro" id="IPR037185">
    <property type="entry name" value="EmrE-like"/>
</dbReference>
<dbReference type="GO" id="GO:0016020">
    <property type="term" value="C:membrane"/>
    <property type="evidence" value="ECO:0007669"/>
    <property type="project" value="UniProtKB-SubCell"/>
</dbReference>
<feature type="transmembrane region" description="Helical" evidence="6">
    <location>
        <begin position="45"/>
        <end position="62"/>
    </location>
</feature>
<feature type="transmembrane region" description="Helical" evidence="6">
    <location>
        <begin position="286"/>
        <end position="305"/>
    </location>
</feature>
<evidence type="ECO:0000313" key="8">
    <source>
        <dbReference type="EMBL" id="CAI8617849.1"/>
    </source>
</evidence>
<feature type="transmembrane region" description="Helical" evidence="6">
    <location>
        <begin position="220"/>
        <end position="240"/>
    </location>
</feature>
<evidence type="ECO:0000256" key="4">
    <source>
        <dbReference type="ARBA" id="ARBA00022989"/>
    </source>
</evidence>
<evidence type="ECO:0000259" key="7">
    <source>
        <dbReference type="Pfam" id="PF00892"/>
    </source>
</evidence>
<organism evidence="8 9">
    <name type="scientific">Vicia faba</name>
    <name type="common">Broad bean</name>
    <name type="synonym">Faba vulgaris</name>
    <dbReference type="NCBI Taxonomy" id="3906"/>
    <lineage>
        <taxon>Eukaryota</taxon>
        <taxon>Viridiplantae</taxon>
        <taxon>Streptophyta</taxon>
        <taxon>Embryophyta</taxon>
        <taxon>Tracheophyta</taxon>
        <taxon>Spermatophyta</taxon>
        <taxon>Magnoliopsida</taxon>
        <taxon>eudicotyledons</taxon>
        <taxon>Gunneridae</taxon>
        <taxon>Pentapetalae</taxon>
        <taxon>rosids</taxon>
        <taxon>fabids</taxon>
        <taxon>Fabales</taxon>
        <taxon>Fabaceae</taxon>
        <taxon>Papilionoideae</taxon>
        <taxon>50 kb inversion clade</taxon>
        <taxon>NPAAA clade</taxon>
        <taxon>Hologalegina</taxon>
        <taxon>IRL clade</taxon>
        <taxon>Fabeae</taxon>
        <taxon>Vicia</taxon>
    </lineage>
</organism>
<evidence type="ECO:0000256" key="2">
    <source>
        <dbReference type="ARBA" id="ARBA00007635"/>
    </source>
</evidence>
<keyword evidence="5 6" id="KW-0472">Membrane</keyword>
<gene>
    <name evidence="8" type="ORF">VFH_VI095440</name>
</gene>
<protein>
    <recommendedName>
        <fullName evidence="6">WAT1-related protein</fullName>
    </recommendedName>
</protein>
<dbReference type="InterPro" id="IPR000620">
    <property type="entry name" value="EamA_dom"/>
</dbReference>
<dbReference type="PANTHER" id="PTHR31218">
    <property type="entry name" value="WAT1-RELATED PROTEIN"/>
    <property type="match status" value="1"/>
</dbReference>
<sequence length="379" mass="41705">MNTWKILGELKPVMLMVLVQIAYASSNVFYKILINDGMSIRVVTSYRLIFGAAFSFPLALVLERKNKPKLTWRVFFMSFSCGLFGGSLFQNLFFTALALVSATFASAVFNLVPLITFILAILCRLEMLNMGTIAGKVKILGTITGVIGSMILIFFKGAEINIWKVHVNLLHGNQNNSNTGTTNSDSIKKVVGVLCALGSCFSFSLWLIIHAKMTKEYPSYYSSTTLMNLMGAIQATIFALCVEKDWSQWKLGWSFRLLTVAYLGIVTSGLVFILTAWCVRKKGPVYASAFNPLNLLIVAIVASLLLDETLYLGSVIGGVLIVGGLYMVLWGKSKETNFIAHEFEGSTEVVVMSSMTTDHDLVTAATIAAPKTRRNFIVK</sequence>
<feature type="domain" description="EamA" evidence="7">
    <location>
        <begin position="192"/>
        <end position="329"/>
    </location>
</feature>
<accession>A0AAV1B5B7</accession>
<dbReference type="GO" id="GO:0022857">
    <property type="term" value="F:transmembrane transporter activity"/>
    <property type="evidence" value="ECO:0007669"/>
    <property type="project" value="InterPro"/>
</dbReference>
<evidence type="ECO:0000256" key="5">
    <source>
        <dbReference type="ARBA" id="ARBA00023136"/>
    </source>
</evidence>
<feature type="transmembrane region" description="Helical" evidence="6">
    <location>
        <begin position="104"/>
        <end position="125"/>
    </location>
</feature>
<feature type="transmembrane region" description="Helical" evidence="6">
    <location>
        <begin position="137"/>
        <end position="155"/>
    </location>
</feature>
<evidence type="ECO:0000256" key="1">
    <source>
        <dbReference type="ARBA" id="ARBA00004141"/>
    </source>
</evidence>
<name>A0AAV1B5B7_VICFA</name>
<keyword evidence="3 6" id="KW-0812">Transmembrane</keyword>
<feature type="domain" description="EamA" evidence="7">
    <location>
        <begin position="12"/>
        <end position="145"/>
    </location>
</feature>
<comment type="similarity">
    <text evidence="2 6">Belongs to the drug/metabolite transporter (DMT) superfamily. Plant drug/metabolite exporter (P-DME) (TC 2.A.7.4) family.</text>
</comment>